<gene>
    <name evidence="2" type="ORF">GCM10009754_53310</name>
</gene>
<dbReference type="Proteomes" id="UP001501116">
    <property type="component" value="Unassembled WGS sequence"/>
</dbReference>
<keyword evidence="3" id="KW-1185">Reference proteome</keyword>
<sequence length="153" mass="16769">MATGNPYDARQLVEHLTARPTEAKAPTRTLDQEWTNGWTSRWPPGAAPRSARSCRTGSWRRRRGLTVHVTNAVSCFDGIWADLTIEPFFGFSVWEATAFVKLGIEPDTAVCAVAFATRFASARRRSVHGAGRAARGLKPWQPGGGVTVTRSRS</sequence>
<evidence type="ECO:0000313" key="2">
    <source>
        <dbReference type="EMBL" id="GAA1972160.1"/>
    </source>
</evidence>
<reference evidence="3" key="1">
    <citation type="journal article" date="2019" name="Int. J. Syst. Evol. Microbiol.">
        <title>The Global Catalogue of Microorganisms (GCM) 10K type strain sequencing project: providing services to taxonomists for standard genome sequencing and annotation.</title>
        <authorList>
            <consortium name="The Broad Institute Genomics Platform"/>
            <consortium name="The Broad Institute Genome Sequencing Center for Infectious Disease"/>
            <person name="Wu L."/>
            <person name="Ma J."/>
        </authorList>
    </citation>
    <scope>NUCLEOTIDE SEQUENCE [LARGE SCALE GENOMIC DNA]</scope>
    <source>
        <strain evidence="3">JCM 14545</strain>
    </source>
</reference>
<feature type="region of interest" description="Disordered" evidence="1">
    <location>
        <begin position="130"/>
        <end position="153"/>
    </location>
</feature>
<comment type="caution">
    <text evidence="2">The sequence shown here is derived from an EMBL/GenBank/DDBJ whole genome shotgun (WGS) entry which is preliminary data.</text>
</comment>
<dbReference type="RefSeq" id="WP_344424446.1">
    <property type="nucleotide sequence ID" value="NZ_BAAANN010000023.1"/>
</dbReference>
<protein>
    <submittedName>
        <fullName evidence="2">Uncharacterized protein</fullName>
    </submittedName>
</protein>
<evidence type="ECO:0000256" key="1">
    <source>
        <dbReference type="SAM" id="MobiDB-lite"/>
    </source>
</evidence>
<evidence type="ECO:0000313" key="3">
    <source>
        <dbReference type="Proteomes" id="UP001501116"/>
    </source>
</evidence>
<organism evidence="2 3">
    <name type="scientific">Amycolatopsis minnesotensis</name>
    <dbReference type="NCBI Taxonomy" id="337894"/>
    <lineage>
        <taxon>Bacteria</taxon>
        <taxon>Bacillati</taxon>
        <taxon>Actinomycetota</taxon>
        <taxon>Actinomycetes</taxon>
        <taxon>Pseudonocardiales</taxon>
        <taxon>Pseudonocardiaceae</taxon>
        <taxon>Amycolatopsis</taxon>
    </lineage>
</organism>
<dbReference type="EMBL" id="BAAANN010000023">
    <property type="protein sequence ID" value="GAA1972160.1"/>
    <property type="molecule type" value="Genomic_DNA"/>
</dbReference>
<name>A0ABP5D0I8_9PSEU</name>
<accession>A0ABP5D0I8</accession>
<proteinExistence type="predicted"/>